<accession>A0A8B2P0T2</accession>
<comment type="similarity">
    <text evidence="1">Belongs to the CpoB family.</text>
</comment>
<protein>
    <recommendedName>
        <fullName evidence="1">Cell division coordinator CpoB</fullName>
    </recommendedName>
</protein>
<feature type="compositionally biased region" description="Low complexity" evidence="2">
    <location>
        <begin position="124"/>
        <end position="139"/>
    </location>
</feature>
<evidence type="ECO:0000313" key="3">
    <source>
        <dbReference type="EMBL" id="RAI03574.1"/>
    </source>
</evidence>
<dbReference type="SUPFAM" id="SSF48452">
    <property type="entry name" value="TPR-like"/>
    <property type="match status" value="1"/>
</dbReference>
<keyword evidence="4" id="KW-1185">Reference proteome</keyword>
<sequence>MESVMRLVLTVVLVALTTPVLALPRWTPSTDSAVTAVQNRFLPRIFGGGEGGEQSTGKSDAELRIQQLETQVRMLTGQVEELTFTVRRLQSMIESGTASAAGQRTDVRPAPGTTGPGAPPSTLGQLPAQSAPSSQSLGGNYSGPVDLSALNGDLSSTPSPSQTSPAARNAAPASNNALDQVRDLQRSGRYAMAADAARSVLTDNPTGPVAGEARFMLGEALLAQHDYRGAANQFLENYTTDPNGARAPESLLKLGTALNGLGEREAACSSLEELFGAYPNVSGSLRAQAEAERRTANCA</sequence>
<feature type="compositionally biased region" description="Low complexity" evidence="2">
    <location>
        <begin position="155"/>
        <end position="177"/>
    </location>
</feature>
<keyword evidence="1" id="KW-0175">Coiled coil</keyword>
<proteinExistence type="inferred from homology"/>
<comment type="caution">
    <text evidence="3">The sequence shown here is derived from an EMBL/GenBank/DDBJ whole genome shotgun (WGS) entry which is preliminary data.</text>
</comment>
<feature type="region of interest" description="Disordered" evidence="2">
    <location>
        <begin position="95"/>
        <end position="178"/>
    </location>
</feature>
<evidence type="ECO:0000256" key="2">
    <source>
        <dbReference type="SAM" id="MobiDB-lite"/>
    </source>
</evidence>
<dbReference type="GO" id="GO:0043093">
    <property type="term" value="P:FtsZ-dependent cytokinesis"/>
    <property type="evidence" value="ECO:0007669"/>
    <property type="project" value="UniProtKB-UniRule"/>
</dbReference>
<comment type="subcellular location">
    <subcellularLocation>
        <location evidence="1">Periplasm</location>
    </subcellularLocation>
</comment>
<dbReference type="InterPro" id="IPR011990">
    <property type="entry name" value="TPR-like_helical_dom_sf"/>
</dbReference>
<gene>
    <name evidence="1" type="primary">cpoB</name>
    <name evidence="3" type="ORF">DLJ53_03540</name>
</gene>
<dbReference type="AlphaFoldDB" id="A0A8B2P0T2"/>
<evidence type="ECO:0000256" key="1">
    <source>
        <dbReference type="HAMAP-Rule" id="MF_02066"/>
    </source>
</evidence>
<dbReference type="GO" id="GO:0030288">
    <property type="term" value="C:outer membrane-bounded periplasmic space"/>
    <property type="evidence" value="ECO:0007669"/>
    <property type="project" value="UniProtKB-UniRule"/>
</dbReference>
<keyword evidence="1" id="KW-0732">Signal</keyword>
<organism evidence="3 4">
    <name type="scientific">Acuticoccus sediminis</name>
    <dbReference type="NCBI Taxonomy" id="2184697"/>
    <lineage>
        <taxon>Bacteria</taxon>
        <taxon>Pseudomonadati</taxon>
        <taxon>Pseudomonadota</taxon>
        <taxon>Alphaproteobacteria</taxon>
        <taxon>Hyphomicrobiales</taxon>
        <taxon>Amorphaceae</taxon>
        <taxon>Acuticoccus</taxon>
    </lineage>
</organism>
<evidence type="ECO:0000313" key="4">
    <source>
        <dbReference type="Proteomes" id="UP000249590"/>
    </source>
</evidence>
<dbReference type="Gene3D" id="1.25.40.10">
    <property type="entry name" value="Tetratricopeptide repeat domain"/>
    <property type="match status" value="1"/>
</dbReference>
<reference evidence="3 4" key="1">
    <citation type="submission" date="2018-05" db="EMBL/GenBank/DDBJ databases">
        <title>Acuticoccus sediminis sp. nov., isolated from deep-sea sediment of Indian Ocean.</title>
        <authorList>
            <person name="Liu X."/>
            <person name="Lai Q."/>
            <person name="Du Y."/>
            <person name="Sun F."/>
            <person name="Zhang X."/>
            <person name="Wang S."/>
            <person name="Shao Z."/>
        </authorList>
    </citation>
    <scope>NUCLEOTIDE SEQUENCE [LARGE SCALE GENOMIC DNA]</scope>
    <source>
        <strain evidence="3 4">PTG4-2</strain>
    </source>
</reference>
<dbReference type="InterPro" id="IPR034706">
    <property type="entry name" value="CpoB"/>
</dbReference>
<dbReference type="HAMAP" id="MF_02066">
    <property type="entry name" value="CpoB"/>
    <property type="match status" value="1"/>
</dbReference>
<keyword evidence="1" id="KW-0574">Periplasm</keyword>
<dbReference type="Proteomes" id="UP000249590">
    <property type="component" value="Unassembled WGS sequence"/>
</dbReference>
<comment type="function">
    <text evidence="1">Mediates coordination of peptidoglycan synthesis and outer membrane constriction during cell division.</text>
</comment>
<feature type="coiled-coil region" evidence="1">
    <location>
        <begin position="58"/>
        <end position="85"/>
    </location>
</feature>
<keyword evidence="1" id="KW-0131">Cell cycle</keyword>
<dbReference type="InterPro" id="IPR019734">
    <property type="entry name" value="TPR_rpt"/>
</dbReference>
<dbReference type="EMBL" id="QHHQ01000001">
    <property type="protein sequence ID" value="RAI03574.1"/>
    <property type="molecule type" value="Genomic_DNA"/>
</dbReference>
<keyword evidence="1" id="KW-0132">Cell division</keyword>
<name>A0A8B2P0T2_9HYPH</name>
<dbReference type="Pfam" id="PF13174">
    <property type="entry name" value="TPR_6"/>
    <property type="match status" value="1"/>
</dbReference>